<evidence type="ECO:0000256" key="1">
    <source>
        <dbReference type="SAM" id="MobiDB-lite"/>
    </source>
</evidence>
<dbReference type="EMBL" id="CP042187">
    <property type="protein sequence ID" value="QDS69715.1"/>
    <property type="molecule type" value="Genomic_DNA"/>
</dbReference>
<organism evidence="3 4">
    <name type="scientific">Venturia effusa</name>
    <dbReference type="NCBI Taxonomy" id="50376"/>
    <lineage>
        <taxon>Eukaryota</taxon>
        <taxon>Fungi</taxon>
        <taxon>Dikarya</taxon>
        <taxon>Ascomycota</taxon>
        <taxon>Pezizomycotina</taxon>
        <taxon>Dothideomycetes</taxon>
        <taxon>Pleosporomycetidae</taxon>
        <taxon>Venturiales</taxon>
        <taxon>Venturiaceae</taxon>
        <taxon>Venturia</taxon>
    </lineage>
</organism>
<gene>
    <name evidence="3" type="ORF">FKW77_009893</name>
</gene>
<dbReference type="Proteomes" id="UP000316270">
    <property type="component" value="Chromosome 3"/>
</dbReference>
<evidence type="ECO:0000313" key="3">
    <source>
        <dbReference type="EMBL" id="QDS69715.1"/>
    </source>
</evidence>
<name>A0A517L254_9PEZI</name>
<dbReference type="STRING" id="50376.A0A517L254"/>
<dbReference type="Gene3D" id="1.25.40.990">
    <property type="match status" value="1"/>
</dbReference>
<evidence type="ECO:0000313" key="4">
    <source>
        <dbReference type="Proteomes" id="UP000316270"/>
    </source>
</evidence>
<dbReference type="AlphaFoldDB" id="A0A517L254"/>
<dbReference type="InterPro" id="IPR045107">
    <property type="entry name" value="SAC3/GANP/THP3"/>
</dbReference>
<reference evidence="3 4" key="1">
    <citation type="submission" date="2019-07" db="EMBL/GenBank/DDBJ databases">
        <title>Finished genome of Venturia effusa.</title>
        <authorList>
            <person name="Young C.A."/>
            <person name="Cox M.P."/>
            <person name="Ganley A.R.D."/>
            <person name="David W.J."/>
        </authorList>
    </citation>
    <scope>NUCLEOTIDE SEQUENCE [LARGE SCALE GENOMIC DNA]</scope>
    <source>
        <strain evidence="4">albino</strain>
    </source>
</reference>
<feature type="compositionally biased region" description="Low complexity" evidence="1">
    <location>
        <begin position="17"/>
        <end position="30"/>
    </location>
</feature>
<proteinExistence type="predicted"/>
<feature type="region of interest" description="Disordered" evidence="1">
    <location>
        <begin position="1"/>
        <end position="44"/>
    </location>
</feature>
<dbReference type="GO" id="GO:0005634">
    <property type="term" value="C:nucleus"/>
    <property type="evidence" value="ECO:0007669"/>
    <property type="project" value="TreeGrafter"/>
</dbReference>
<keyword evidence="4" id="KW-1185">Reference proteome</keyword>
<dbReference type="InterPro" id="IPR005062">
    <property type="entry name" value="SAC3/GANP/THP3_conserved"/>
</dbReference>
<dbReference type="OrthoDB" id="199574at2759"/>
<feature type="domain" description="SAC3/GANP/THP3 conserved" evidence="2">
    <location>
        <begin position="288"/>
        <end position="504"/>
    </location>
</feature>
<feature type="region of interest" description="Disordered" evidence="1">
    <location>
        <begin position="148"/>
        <end position="274"/>
    </location>
</feature>
<protein>
    <recommendedName>
        <fullName evidence="2">SAC3/GANP/THP3 conserved domain-containing protein</fullName>
    </recommendedName>
</protein>
<accession>A0A517L254</accession>
<dbReference type="PANTHER" id="PTHR12436">
    <property type="entry name" value="80 KDA MCM3-ASSOCIATED PROTEIN"/>
    <property type="match status" value="1"/>
</dbReference>
<dbReference type="PANTHER" id="PTHR12436:SF4">
    <property type="entry name" value="LEUKOCYTE RECEPTOR CLUSTER MEMBER 8"/>
    <property type="match status" value="1"/>
</dbReference>
<evidence type="ECO:0000259" key="2">
    <source>
        <dbReference type="Pfam" id="PF03399"/>
    </source>
</evidence>
<sequence length="544" mass="61416">MTSECPFPRRRRQGFKTTNSAASAAYTAVSPRRTLSRPEQPVSSHLSPFLIANPSLNMYQQASPAPPKQKADWPPAVREYVQRCFAPESQIPGIDSQMIEAKLKEVITKAAEGNTLLDVDWANLPLPQQLIQQERSLTQSFDLQLPGEWESPAETDNGLSKKRKLTPNLTDNHSKKKATPPTKKESSSSPPPWYKIKNEEDPGSFGDRISFPNTKQGSKQEKRLRKQQEALGKGSSKFQAAAEKRKQRFGAQLEDSPPWLLPHHSSSEITAPTGPVIGTCQKLEKNYFRLTSPPKPEEVRPQYVLEKTFALLKKKWSSETNYVYICDQFKSMRQDLLVQHIKNKFTVSVYELHARIALEKKDLGEYNQCQTQLRALYAMGIEGDRIEFMAYRILYFVHTCNRIGMNDVLADITPEDRLQPPIQHALAVRSAQASGNYHKLLAKLYQGVPNMGAYLMDLFVDRERIAALAVICRSYKPTVSHEFVAEELGFDSYTEAIEFLIKHGAADNGALDTNSYRLETNKAAPLFVNLRASAFRTVDIKGQI</sequence>
<dbReference type="Pfam" id="PF03399">
    <property type="entry name" value="SAC3_GANP"/>
    <property type="match status" value="1"/>
</dbReference>